<accession>A0AAV9Y188</accession>
<feature type="domain" description="RING-type" evidence="8">
    <location>
        <begin position="83"/>
        <end position="121"/>
    </location>
</feature>
<evidence type="ECO:0000256" key="4">
    <source>
        <dbReference type="ARBA" id="ARBA00022771"/>
    </source>
</evidence>
<dbReference type="Gene3D" id="3.30.40.10">
    <property type="entry name" value="Zinc/RING finger domain, C3HC4 (zinc finger)"/>
    <property type="match status" value="1"/>
</dbReference>
<dbReference type="AlphaFoldDB" id="A0AAV9Y188"/>
<feature type="domain" description="FHA" evidence="7">
    <location>
        <begin position="575"/>
        <end position="646"/>
    </location>
</feature>
<sequence length="885" mass="101341">MRNKMSKKHTKEVNHNRITGSRYELKDINDDKFNQALKTTDNALWISESNLKLSNKSRNVEIVQTEKVENLNVLSNISSEFICPICLDYFILPITIPCGHTFCRYCITHNRLLGKNCPVCRQVIGYNFKTNMAIHNVVMMLGMTTFNHFDSQEIDTRELFLSNDIFSKEYRPKWWQLCFCKPIISVTLFSRIIADEILGIGIVFAEDLTRCIIDRLSRATLTNSSVNHLIWSNGIYMIGPFETQLLTKWIGCPLLPFDHSEHDEKKKEDSDFILNNNTLFKNQIKQWVETCIALKPTVLNIGQIPFTKVITHPIIRIISDRIHRVESKIFDLGLLRSPLPWDLGRHSKSTIQIPHSSVSTNHLLIVNIKEHNQIVSEISKEEDKQLTEELGSNKDNEYDWGIGIIDLGSSIGTMLKIQSNYQLDSDEIIHLADRVEIIAKVRSISYLNNETNYIHQNNKLLIKEWRDFRWSKKLNRVINIGEYIDSFAELGNLKSNNTSPSISEAELKKTEYFNKNSVYENYDMNPHIEELGLEEINEYLEVYIPVNVNSSIPCEGAEKTENGEFWSVVVHPLGMVFGRGKTGELGLRKVEITENNGYISREHCVFYYSVSNESNNGFPDNLKKKSNNWYVKDISTSGTFVRLKPFSSPLRLVPGMTLKVGQCKVEVFPYITTAIHQNVTVNPVNGLGAPLNESMNNIQGNYISYTDNNNSGSPQVMHINQIPTNSLDNSLLFSQLVTNPYFTSINHNFIAQMNLLAAYSYMNLSGLSIINDSSRFSEYFNFFVGDSVRRVIPLSGSRESYRSGIDGTFTQNIFNELNNNLNDLNTSGSMQTREDSTLGLGNLENNYLELQEQPDFEMRPREPRITQEGDVSFNLMNTREVNDDR</sequence>
<dbReference type="InterPro" id="IPR013083">
    <property type="entry name" value="Znf_RING/FYVE/PHD"/>
</dbReference>
<keyword evidence="10" id="KW-1185">Reference proteome</keyword>
<keyword evidence="5" id="KW-0862">Zinc</keyword>
<reference evidence="9 10" key="1">
    <citation type="submission" date="2023-10" db="EMBL/GenBank/DDBJ databases">
        <title>Comparative genomics analysis reveals potential genetic determinants of host preference in Cryptosporidium xiaoi.</title>
        <authorList>
            <person name="Xiao L."/>
            <person name="Li J."/>
        </authorList>
    </citation>
    <scope>NUCLEOTIDE SEQUENCE [LARGE SCALE GENOMIC DNA]</scope>
    <source>
        <strain evidence="9 10">52996</strain>
    </source>
</reference>
<evidence type="ECO:0000256" key="5">
    <source>
        <dbReference type="ARBA" id="ARBA00022833"/>
    </source>
</evidence>
<dbReference type="Proteomes" id="UP001311799">
    <property type="component" value="Unassembled WGS sequence"/>
</dbReference>
<keyword evidence="4 6" id="KW-0863">Zinc-finger</keyword>
<dbReference type="PROSITE" id="PS00518">
    <property type="entry name" value="ZF_RING_1"/>
    <property type="match status" value="1"/>
</dbReference>
<protein>
    <recommendedName>
        <fullName evidence="2">E3 ubiquitin-protein ligase CHFR</fullName>
    </recommendedName>
</protein>
<organism evidence="9 10">
    <name type="scientific">Cryptosporidium xiaoi</name>
    <dbReference type="NCBI Taxonomy" id="659607"/>
    <lineage>
        <taxon>Eukaryota</taxon>
        <taxon>Sar</taxon>
        <taxon>Alveolata</taxon>
        <taxon>Apicomplexa</taxon>
        <taxon>Conoidasida</taxon>
        <taxon>Coccidia</taxon>
        <taxon>Eucoccidiorida</taxon>
        <taxon>Eimeriorina</taxon>
        <taxon>Cryptosporidiidae</taxon>
        <taxon>Cryptosporidium</taxon>
    </lineage>
</organism>
<evidence type="ECO:0000313" key="9">
    <source>
        <dbReference type="EMBL" id="KAK6590568.1"/>
    </source>
</evidence>
<dbReference type="GO" id="GO:0008270">
    <property type="term" value="F:zinc ion binding"/>
    <property type="evidence" value="ECO:0007669"/>
    <property type="project" value="UniProtKB-KW"/>
</dbReference>
<evidence type="ECO:0000259" key="8">
    <source>
        <dbReference type="PROSITE" id="PS50089"/>
    </source>
</evidence>
<dbReference type="PANTHER" id="PTHR23327">
    <property type="entry name" value="RING FINGER PROTEIN 127"/>
    <property type="match status" value="1"/>
</dbReference>
<dbReference type="CDD" id="cd00060">
    <property type="entry name" value="FHA"/>
    <property type="match status" value="1"/>
</dbReference>
<comment type="caution">
    <text evidence="9">The sequence shown here is derived from an EMBL/GenBank/DDBJ whole genome shotgun (WGS) entry which is preliminary data.</text>
</comment>
<dbReference type="InterPro" id="IPR008984">
    <property type="entry name" value="SMAD_FHA_dom_sf"/>
</dbReference>
<name>A0AAV9Y188_9CRYT</name>
<gene>
    <name evidence="9" type="ORF">RS030_152392</name>
</gene>
<dbReference type="SMART" id="SM00184">
    <property type="entry name" value="RING"/>
    <property type="match status" value="1"/>
</dbReference>
<dbReference type="InterPro" id="IPR017907">
    <property type="entry name" value="Znf_RING_CS"/>
</dbReference>
<evidence type="ECO:0000259" key="7">
    <source>
        <dbReference type="PROSITE" id="PS50006"/>
    </source>
</evidence>
<comment type="similarity">
    <text evidence="1">Belongs to the CHFR family.</text>
</comment>
<keyword evidence="3" id="KW-0479">Metal-binding</keyword>
<dbReference type="EMBL" id="JAWDEY010000006">
    <property type="protein sequence ID" value="KAK6590568.1"/>
    <property type="molecule type" value="Genomic_DNA"/>
</dbReference>
<dbReference type="PANTHER" id="PTHR23327:SF51">
    <property type="entry name" value="TRANSCRIPTIONAL REGULATOR OF YEAST FORM ADHERENCE 3"/>
    <property type="match status" value="1"/>
</dbReference>
<dbReference type="Pfam" id="PF15227">
    <property type="entry name" value="zf-C3HC4_4"/>
    <property type="match status" value="1"/>
</dbReference>
<dbReference type="PROSITE" id="PS50006">
    <property type="entry name" value="FHA_DOMAIN"/>
    <property type="match status" value="1"/>
</dbReference>
<evidence type="ECO:0000256" key="6">
    <source>
        <dbReference type="PROSITE-ProRule" id="PRU00175"/>
    </source>
</evidence>
<dbReference type="InterPro" id="IPR000253">
    <property type="entry name" value="FHA_dom"/>
</dbReference>
<evidence type="ECO:0000313" key="10">
    <source>
        <dbReference type="Proteomes" id="UP001311799"/>
    </source>
</evidence>
<evidence type="ECO:0000256" key="1">
    <source>
        <dbReference type="ARBA" id="ARBA00005797"/>
    </source>
</evidence>
<dbReference type="SMART" id="SM00240">
    <property type="entry name" value="FHA"/>
    <property type="match status" value="2"/>
</dbReference>
<dbReference type="SUPFAM" id="SSF57850">
    <property type="entry name" value="RING/U-box"/>
    <property type="match status" value="1"/>
</dbReference>
<dbReference type="Gene3D" id="2.60.200.20">
    <property type="match status" value="2"/>
</dbReference>
<dbReference type="Pfam" id="PF00498">
    <property type="entry name" value="FHA"/>
    <property type="match status" value="1"/>
</dbReference>
<dbReference type="InterPro" id="IPR001841">
    <property type="entry name" value="Znf_RING"/>
</dbReference>
<proteinExistence type="inferred from homology"/>
<evidence type="ECO:0000256" key="2">
    <source>
        <dbReference type="ARBA" id="ARBA00017908"/>
    </source>
</evidence>
<dbReference type="SUPFAM" id="SSF49879">
    <property type="entry name" value="SMAD/FHA domain"/>
    <property type="match status" value="2"/>
</dbReference>
<evidence type="ECO:0000256" key="3">
    <source>
        <dbReference type="ARBA" id="ARBA00022723"/>
    </source>
</evidence>
<dbReference type="PROSITE" id="PS50089">
    <property type="entry name" value="ZF_RING_2"/>
    <property type="match status" value="1"/>
</dbReference>